<dbReference type="RefSeq" id="WP_168487913.1">
    <property type="nucleotide sequence ID" value="NZ_JAAZSQ010000018.1"/>
</dbReference>
<gene>
    <name evidence="1" type="ORF">HGG74_15865</name>
</gene>
<dbReference type="Proteomes" id="UP000544090">
    <property type="component" value="Unassembled WGS sequence"/>
</dbReference>
<dbReference type="InterPro" id="IPR036397">
    <property type="entry name" value="RNaseH_sf"/>
</dbReference>
<protein>
    <submittedName>
        <fullName evidence="1">Uncharacterized protein</fullName>
    </submittedName>
</protein>
<name>A0A7X6HH83_9MICC</name>
<comment type="caution">
    <text evidence="1">The sequence shown here is derived from an EMBL/GenBank/DDBJ whole genome shotgun (WGS) entry which is preliminary data.</text>
</comment>
<reference evidence="1 2" key="1">
    <citation type="submission" date="2020-04" db="EMBL/GenBank/DDBJ databases">
        <title>Arthrobacter sp. nov.</title>
        <authorList>
            <person name="Liu S."/>
        </authorList>
    </citation>
    <scope>NUCLEOTIDE SEQUENCE [LARGE SCALE GENOMIC DNA]</scope>
    <source>
        <strain evidence="1 2">E918</strain>
    </source>
</reference>
<accession>A0A7X6HH83</accession>
<evidence type="ECO:0000313" key="2">
    <source>
        <dbReference type="Proteomes" id="UP000544090"/>
    </source>
</evidence>
<proteinExistence type="predicted"/>
<organism evidence="1 2">
    <name type="scientific">Arthrobacter mobilis</name>
    <dbReference type="NCBI Taxonomy" id="2724944"/>
    <lineage>
        <taxon>Bacteria</taxon>
        <taxon>Bacillati</taxon>
        <taxon>Actinomycetota</taxon>
        <taxon>Actinomycetes</taxon>
        <taxon>Micrococcales</taxon>
        <taxon>Micrococcaceae</taxon>
        <taxon>Arthrobacter</taxon>
    </lineage>
</organism>
<keyword evidence="2" id="KW-1185">Reference proteome</keyword>
<dbReference type="AlphaFoldDB" id="A0A7X6HH83"/>
<evidence type="ECO:0000313" key="1">
    <source>
        <dbReference type="EMBL" id="NKX55986.1"/>
    </source>
</evidence>
<sequence length="107" mass="12025">MKLDFDIVNGLFPTTRVMTDYRIIDASSVGKLARHWKRPGWEALPPKASDHTAMADIREGIMGAVLRPHDHAAMAAWPAPDAAFPHGGRWRFRCPAQQTRPLPEALW</sequence>
<dbReference type="EMBL" id="JAAZSQ010000018">
    <property type="protein sequence ID" value="NKX55986.1"/>
    <property type="molecule type" value="Genomic_DNA"/>
</dbReference>
<dbReference type="GO" id="GO:0003676">
    <property type="term" value="F:nucleic acid binding"/>
    <property type="evidence" value="ECO:0007669"/>
    <property type="project" value="InterPro"/>
</dbReference>
<dbReference type="Gene3D" id="3.30.420.10">
    <property type="entry name" value="Ribonuclease H-like superfamily/Ribonuclease H"/>
    <property type="match status" value="1"/>
</dbReference>